<proteinExistence type="inferred from homology"/>
<dbReference type="Pfam" id="PF00899">
    <property type="entry name" value="ThiF"/>
    <property type="match status" value="1"/>
</dbReference>
<keyword evidence="3" id="KW-0808">Transferase</keyword>
<dbReference type="FunFam" id="3.40.50.720:FF:000080">
    <property type="entry name" value="Thiazole biosynthesis adenylyltransferase ThiF"/>
    <property type="match status" value="1"/>
</dbReference>
<reference evidence="3 4" key="1">
    <citation type="submission" date="2019-02" db="EMBL/GenBank/DDBJ databases">
        <title>Deep-cultivation of Planctomycetes and their phenomic and genomic characterization uncovers novel biology.</title>
        <authorList>
            <person name="Wiegand S."/>
            <person name="Jogler M."/>
            <person name="Boedeker C."/>
            <person name="Pinto D."/>
            <person name="Vollmers J."/>
            <person name="Rivas-Marin E."/>
            <person name="Kohn T."/>
            <person name="Peeters S.H."/>
            <person name="Heuer A."/>
            <person name="Rast P."/>
            <person name="Oberbeckmann S."/>
            <person name="Bunk B."/>
            <person name="Jeske O."/>
            <person name="Meyerdierks A."/>
            <person name="Storesund J.E."/>
            <person name="Kallscheuer N."/>
            <person name="Luecker S."/>
            <person name="Lage O.M."/>
            <person name="Pohl T."/>
            <person name="Merkel B.J."/>
            <person name="Hornburger P."/>
            <person name="Mueller R.-W."/>
            <person name="Bruemmer F."/>
            <person name="Labrenz M."/>
            <person name="Spormann A.M."/>
            <person name="Op den Camp H."/>
            <person name="Overmann J."/>
            <person name="Amann R."/>
            <person name="Jetten M.S.M."/>
            <person name="Mascher T."/>
            <person name="Medema M.H."/>
            <person name="Devos D.P."/>
            <person name="Kaster A.-K."/>
            <person name="Ovreas L."/>
            <person name="Rohde M."/>
            <person name="Galperin M.Y."/>
            <person name="Jogler C."/>
        </authorList>
    </citation>
    <scope>NUCLEOTIDE SEQUENCE [LARGE SCALE GENOMIC DNA]</scope>
    <source>
        <strain evidence="3 4">V22</strain>
    </source>
</reference>
<dbReference type="GO" id="GO:0004792">
    <property type="term" value="F:thiosulfate-cyanide sulfurtransferase activity"/>
    <property type="evidence" value="ECO:0007669"/>
    <property type="project" value="TreeGrafter"/>
</dbReference>
<dbReference type="GO" id="GO:0008641">
    <property type="term" value="F:ubiquitin-like modifier activating enzyme activity"/>
    <property type="evidence" value="ECO:0007669"/>
    <property type="project" value="InterPro"/>
</dbReference>
<protein>
    <submittedName>
        <fullName evidence="3">Sulfur carrier protein ThiS adenylyltransferase</fullName>
        <ecNumber evidence="3">2.7.7.73</ecNumber>
    </submittedName>
</protein>
<dbReference type="GO" id="GO:0005829">
    <property type="term" value="C:cytosol"/>
    <property type="evidence" value="ECO:0007669"/>
    <property type="project" value="TreeGrafter"/>
</dbReference>
<organism evidence="3 4">
    <name type="scientific">Calycomorphotria hydatis</name>
    <dbReference type="NCBI Taxonomy" id="2528027"/>
    <lineage>
        <taxon>Bacteria</taxon>
        <taxon>Pseudomonadati</taxon>
        <taxon>Planctomycetota</taxon>
        <taxon>Planctomycetia</taxon>
        <taxon>Planctomycetales</taxon>
        <taxon>Planctomycetaceae</taxon>
        <taxon>Calycomorphotria</taxon>
    </lineage>
</organism>
<evidence type="ECO:0000259" key="2">
    <source>
        <dbReference type="Pfam" id="PF00899"/>
    </source>
</evidence>
<evidence type="ECO:0000313" key="4">
    <source>
        <dbReference type="Proteomes" id="UP000319976"/>
    </source>
</evidence>
<dbReference type="Gene3D" id="3.40.50.720">
    <property type="entry name" value="NAD(P)-binding Rossmann-like Domain"/>
    <property type="match status" value="1"/>
</dbReference>
<sequence>MANNERYSRQVRFAAIGSEGQTRLRDARVAICGVGALGTVLAESMVRAGIGYVKLIDRDFVELSNLQRQVLFDEQDAEESRPKAIAAAERLREINSDIEIDPIVADFRHDNALELTDQIDLILDGTDNFETRFLINDVALETNTPWMFSGVVAANGQFMPVIPDHTACLRCLMEEPPGHAEGETCDTAGVIGPAINVIASLSAATALKLLTQGTNAISNELLIVDVWDLTFRKLSMPTPGTTCPGCGEGKRDWLSGKRGSETTVLCGRNSVQIHPPDQDSIDLIKLANRLKQTVPVTRTPYLLRISVDTERVITLFPDGRAIISGTDDPAIARTLLAKFIGM</sequence>
<dbReference type="EC" id="2.7.7.73" evidence="3"/>
<dbReference type="InterPro" id="IPR035985">
    <property type="entry name" value="Ubiquitin-activating_enz"/>
</dbReference>
<feature type="domain" description="THIF-type NAD/FAD binding fold" evidence="2">
    <location>
        <begin position="7"/>
        <end position="244"/>
    </location>
</feature>
<dbReference type="InterPro" id="IPR045886">
    <property type="entry name" value="ThiF/MoeB/HesA"/>
</dbReference>
<evidence type="ECO:0000256" key="1">
    <source>
        <dbReference type="ARBA" id="ARBA00009919"/>
    </source>
</evidence>
<dbReference type="Proteomes" id="UP000319976">
    <property type="component" value="Chromosome"/>
</dbReference>
<keyword evidence="4" id="KW-1185">Reference proteome</keyword>
<dbReference type="GO" id="GO:0016779">
    <property type="term" value="F:nucleotidyltransferase activity"/>
    <property type="evidence" value="ECO:0007669"/>
    <property type="project" value="UniProtKB-KW"/>
</dbReference>
<dbReference type="EMBL" id="CP036316">
    <property type="protein sequence ID" value="QDT67058.1"/>
    <property type="molecule type" value="Genomic_DNA"/>
</dbReference>
<name>A0A517TFC4_9PLAN</name>
<accession>A0A517TFC4</accession>
<dbReference type="CDD" id="cd00757">
    <property type="entry name" value="ThiF_MoeB_HesA_family"/>
    <property type="match status" value="1"/>
</dbReference>
<dbReference type="KEGG" id="chya:V22_43300"/>
<dbReference type="OrthoDB" id="9804286at2"/>
<dbReference type="SUPFAM" id="SSF69572">
    <property type="entry name" value="Activating enzymes of the ubiquitin-like proteins"/>
    <property type="match status" value="1"/>
</dbReference>
<comment type="similarity">
    <text evidence="1">Belongs to the HesA/MoeB/ThiF family.</text>
</comment>
<dbReference type="InterPro" id="IPR000594">
    <property type="entry name" value="ThiF_NAD_FAD-bd"/>
</dbReference>
<dbReference type="AlphaFoldDB" id="A0A517TFC4"/>
<dbReference type="PANTHER" id="PTHR10953:SF102">
    <property type="entry name" value="ADENYLYLTRANSFERASE AND SULFURTRANSFERASE MOCS3"/>
    <property type="match status" value="1"/>
</dbReference>
<gene>
    <name evidence="3" type="primary">thiF_2</name>
    <name evidence="3" type="ORF">V22_43300</name>
</gene>
<dbReference type="GO" id="GO:0008146">
    <property type="term" value="F:sulfotransferase activity"/>
    <property type="evidence" value="ECO:0007669"/>
    <property type="project" value="TreeGrafter"/>
</dbReference>
<keyword evidence="3" id="KW-0548">Nucleotidyltransferase</keyword>
<dbReference type="RefSeq" id="WP_145266699.1">
    <property type="nucleotide sequence ID" value="NZ_CP036316.1"/>
</dbReference>
<evidence type="ECO:0000313" key="3">
    <source>
        <dbReference type="EMBL" id="QDT67058.1"/>
    </source>
</evidence>
<dbReference type="PANTHER" id="PTHR10953">
    <property type="entry name" value="UBIQUITIN-ACTIVATING ENZYME E1"/>
    <property type="match status" value="1"/>
</dbReference>